<dbReference type="InterPro" id="IPR039329">
    <property type="entry name" value="SIAE"/>
</dbReference>
<evidence type="ECO:0000313" key="3">
    <source>
        <dbReference type="EMBL" id="SET48672.1"/>
    </source>
</evidence>
<dbReference type="OrthoDB" id="9816001at2"/>
<feature type="domain" description="Sialate O-acetylesterase" evidence="2">
    <location>
        <begin position="104"/>
        <end position="210"/>
    </location>
</feature>
<dbReference type="SUPFAM" id="SSF49785">
    <property type="entry name" value="Galactose-binding domain-like"/>
    <property type="match status" value="1"/>
</dbReference>
<reference evidence="3 4" key="1">
    <citation type="submission" date="2016-10" db="EMBL/GenBank/DDBJ databases">
        <authorList>
            <person name="de Groot N.N."/>
        </authorList>
    </citation>
    <scope>NUCLEOTIDE SEQUENCE [LARGE SCALE GENOMIC DNA]</scope>
    <source>
        <strain evidence="3 4">DSM 25947</strain>
    </source>
</reference>
<dbReference type="Gene3D" id="2.60.40.10">
    <property type="entry name" value="Immunoglobulins"/>
    <property type="match status" value="1"/>
</dbReference>
<keyword evidence="1" id="KW-0378">Hydrolase</keyword>
<evidence type="ECO:0000313" key="4">
    <source>
        <dbReference type="Proteomes" id="UP000181981"/>
    </source>
</evidence>
<dbReference type="GO" id="GO:0001681">
    <property type="term" value="F:sialate O-acetylesterase activity"/>
    <property type="evidence" value="ECO:0007669"/>
    <property type="project" value="InterPro"/>
</dbReference>
<evidence type="ECO:0000259" key="2">
    <source>
        <dbReference type="Pfam" id="PF03629"/>
    </source>
</evidence>
<dbReference type="Gene3D" id="3.40.50.1110">
    <property type="entry name" value="SGNH hydrolase"/>
    <property type="match status" value="1"/>
</dbReference>
<dbReference type="InterPro" id="IPR008979">
    <property type="entry name" value="Galactose-bd-like_sf"/>
</dbReference>
<dbReference type="Proteomes" id="UP000181981">
    <property type="component" value="Unassembled WGS sequence"/>
</dbReference>
<dbReference type="GO" id="GO:0005975">
    <property type="term" value="P:carbohydrate metabolic process"/>
    <property type="evidence" value="ECO:0007669"/>
    <property type="project" value="TreeGrafter"/>
</dbReference>
<dbReference type="InterPro" id="IPR036514">
    <property type="entry name" value="SGNH_hydro_sf"/>
</dbReference>
<sequence length="641" mass="71854">MNKYRIQYSFLALLLLFVFGGNLNAAVKLPRLVSNGMVLQRNEPVTVWGWADAGEMIQIEFLGEIYKTKADRNGNWQLELEAMAAGGPYSMTINEIELTDILVGDVWLASGQSNMELQLRRVMDLYADEILKINTDQIRLFRSSTRENAESKKADYPDGKWLSSTPENIMEFSAVAWLFADKIHESQDVPVGIISTAIGGSPAEAWLSKNKVRPFLDEWLAQGEKMDSMRAAYVEEHGEIKPFNWFAEVNKNDPGAGKWSKKGVDVSNWPQISLPGYWTDKGVNFWNGSIWFYKEFELDESLAGEEAILRLGRIIDSDSAFVNGTFVGNITYQYPPRIYTIPEGVLKAGTNKVMVRVFSQGGRGGFVEEKPYEVRVGNEVIDITGDWQYHIGAELNPPKTNFGGLGFRPGGLYNSLINPMKQYTVKGVIWYQGETNAGRGFQYRQLFKDLIVDWRDQLEKPALPFLFVQLANLGIPNKQPVKSGWAETRDAQRRALELPNTGMAVAFDIGEWNDIHPLNKKEVARRLALEAERVAYGNDELVSAGPLYESMKVEDGSILLTFSSVGSGLYANSLLEGFQIAGEDGKFVWANAVVMSKNTVKVWSRKVKEPVAVRYAWDDNPAGANLKNKENLPASPFTTED</sequence>
<dbReference type="EMBL" id="FOHT01000014">
    <property type="protein sequence ID" value="SET48672.1"/>
    <property type="molecule type" value="Genomic_DNA"/>
</dbReference>
<dbReference type="PANTHER" id="PTHR22901:SF0">
    <property type="entry name" value="SIALATE O-ACETYLESTERASE"/>
    <property type="match status" value="1"/>
</dbReference>
<organism evidence="3 4">
    <name type="scientific">Draconibacterium orientale</name>
    <dbReference type="NCBI Taxonomy" id="1168034"/>
    <lineage>
        <taxon>Bacteria</taxon>
        <taxon>Pseudomonadati</taxon>
        <taxon>Bacteroidota</taxon>
        <taxon>Bacteroidia</taxon>
        <taxon>Marinilabiliales</taxon>
        <taxon>Prolixibacteraceae</taxon>
        <taxon>Draconibacterium</taxon>
    </lineage>
</organism>
<gene>
    <name evidence="3" type="ORF">SAMN05444285_11451</name>
</gene>
<dbReference type="InterPro" id="IPR005181">
    <property type="entry name" value="SASA"/>
</dbReference>
<evidence type="ECO:0000256" key="1">
    <source>
        <dbReference type="ARBA" id="ARBA00022801"/>
    </source>
</evidence>
<dbReference type="RefSeq" id="WP_074780563.1">
    <property type="nucleotide sequence ID" value="NZ_FOHT01000014.1"/>
</dbReference>
<dbReference type="Gene3D" id="2.60.120.260">
    <property type="entry name" value="Galactose-binding domain-like"/>
    <property type="match status" value="1"/>
</dbReference>
<dbReference type="InterPro" id="IPR013783">
    <property type="entry name" value="Ig-like_fold"/>
</dbReference>
<accession>A0A1I0ESZ8</accession>
<name>A0A1I0ESZ8_9BACT</name>
<dbReference type="SUPFAM" id="SSF52266">
    <property type="entry name" value="SGNH hydrolase"/>
    <property type="match status" value="1"/>
</dbReference>
<dbReference type="AlphaFoldDB" id="A0A1I0ESZ8"/>
<protein>
    <submittedName>
        <fullName evidence="3">Sialate O-acetylesterase</fullName>
    </submittedName>
</protein>
<dbReference type="Pfam" id="PF03629">
    <property type="entry name" value="SASA"/>
    <property type="match status" value="2"/>
</dbReference>
<dbReference type="PANTHER" id="PTHR22901">
    <property type="entry name" value="SIALATE O-ACETYLESTERASE"/>
    <property type="match status" value="1"/>
</dbReference>
<feature type="domain" description="Sialate O-acetylesterase" evidence="2">
    <location>
        <begin position="411"/>
        <end position="515"/>
    </location>
</feature>
<proteinExistence type="predicted"/>